<gene>
    <name evidence="9 12" type="primary">aroA</name>
    <name evidence="11" type="ORF">J0J69_12785</name>
    <name evidence="12" type="ORF">J0J70_01155</name>
</gene>
<feature type="binding site" evidence="9">
    <location>
        <position position="307"/>
    </location>
    <ligand>
        <name>3-phosphoshikimate</name>
        <dbReference type="ChEBI" id="CHEBI:145989"/>
    </ligand>
</feature>
<comment type="similarity">
    <text evidence="3 9">Belongs to the EPSP synthase family.</text>
</comment>
<dbReference type="HAMAP" id="MF_00210">
    <property type="entry name" value="EPSP_synth"/>
    <property type="match status" value="1"/>
</dbReference>
<dbReference type="EMBL" id="CP071250">
    <property type="protein sequence ID" value="UUF08662.1"/>
    <property type="molecule type" value="Genomic_DNA"/>
</dbReference>
<keyword evidence="4 9" id="KW-0963">Cytoplasm</keyword>
<dbReference type="InterPro" id="IPR006264">
    <property type="entry name" value="EPSP_synthase"/>
</dbReference>
<dbReference type="Proteomes" id="UP001058072">
    <property type="component" value="Chromosome"/>
</dbReference>
<dbReference type="PIRSF" id="PIRSF000505">
    <property type="entry name" value="EPSPS"/>
    <property type="match status" value="1"/>
</dbReference>
<feature type="binding site" evidence="9">
    <location>
        <position position="157"/>
    </location>
    <ligand>
        <name>3-phosphoshikimate</name>
        <dbReference type="ChEBI" id="CHEBI:145989"/>
    </ligand>
</feature>
<feature type="binding site" evidence="9">
    <location>
        <position position="13"/>
    </location>
    <ligand>
        <name>3-phosphoshikimate</name>
        <dbReference type="ChEBI" id="CHEBI:145989"/>
    </ligand>
</feature>
<dbReference type="GO" id="GO:0009073">
    <property type="term" value="P:aromatic amino acid family biosynthetic process"/>
    <property type="evidence" value="ECO:0007669"/>
    <property type="project" value="UniProtKB-KW"/>
</dbReference>
<evidence type="ECO:0000256" key="8">
    <source>
        <dbReference type="ARBA" id="ARBA00044633"/>
    </source>
</evidence>
<keyword evidence="13" id="KW-1185">Reference proteome</keyword>
<feature type="domain" description="Enolpyruvate transferase" evidence="10">
    <location>
        <begin position="3"/>
        <end position="417"/>
    </location>
</feature>
<dbReference type="Pfam" id="PF00275">
    <property type="entry name" value="EPSP_synthase"/>
    <property type="match status" value="1"/>
</dbReference>
<organism evidence="12 14">
    <name type="scientific">Turicibacter bilis</name>
    <dbReference type="NCBI Taxonomy" id="2735723"/>
    <lineage>
        <taxon>Bacteria</taxon>
        <taxon>Bacillati</taxon>
        <taxon>Bacillota</taxon>
        <taxon>Erysipelotrichia</taxon>
        <taxon>Erysipelotrichales</taxon>
        <taxon>Turicibacteraceae</taxon>
        <taxon>Turicibacter</taxon>
    </lineage>
</organism>
<dbReference type="InterPro" id="IPR023193">
    <property type="entry name" value="EPSP_synthase_CS"/>
</dbReference>
<comment type="catalytic activity">
    <reaction evidence="8">
        <text>3-phosphoshikimate + phosphoenolpyruvate = 5-O-(1-carboxyvinyl)-3-phosphoshikimate + phosphate</text>
        <dbReference type="Rhea" id="RHEA:21256"/>
        <dbReference type="ChEBI" id="CHEBI:43474"/>
        <dbReference type="ChEBI" id="CHEBI:57701"/>
        <dbReference type="ChEBI" id="CHEBI:58702"/>
        <dbReference type="ChEBI" id="CHEBI:145989"/>
        <dbReference type="EC" id="2.5.1.19"/>
    </reaction>
    <physiologicalReaction direction="left-to-right" evidence="8">
        <dbReference type="Rhea" id="RHEA:21257"/>
    </physiologicalReaction>
</comment>
<dbReference type="NCBIfam" id="TIGR01356">
    <property type="entry name" value="aroA"/>
    <property type="match status" value="1"/>
</dbReference>
<dbReference type="PROSITE" id="PS00885">
    <property type="entry name" value="EPSP_SYNTHASE_2"/>
    <property type="match status" value="1"/>
</dbReference>
<dbReference type="GO" id="GO:0005737">
    <property type="term" value="C:cytoplasm"/>
    <property type="evidence" value="ECO:0007669"/>
    <property type="project" value="UniProtKB-SubCell"/>
</dbReference>
<comment type="subcellular location">
    <subcellularLocation>
        <location evidence="9">Cytoplasm</location>
    </subcellularLocation>
</comment>
<feature type="binding site" evidence="9">
    <location>
        <position position="113"/>
    </location>
    <ligand>
        <name>phosphoenolpyruvate</name>
        <dbReference type="ChEBI" id="CHEBI:58702"/>
    </ligand>
</feature>
<dbReference type="EMBL" id="CP071249">
    <property type="protein sequence ID" value="UUF05890.1"/>
    <property type="molecule type" value="Genomic_DNA"/>
</dbReference>
<feature type="binding site" evidence="9">
    <location>
        <position position="334"/>
    </location>
    <ligand>
        <name>3-phosphoshikimate</name>
        <dbReference type="ChEBI" id="CHEBI:145989"/>
    </ligand>
</feature>
<dbReference type="EC" id="2.5.1.19" evidence="9"/>
<dbReference type="PANTHER" id="PTHR21090">
    <property type="entry name" value="AROM/DEHYDROQUINATE SYNTHASE"/>
    <property type="match status" value="1"/>
</dbReference>
<dbReference type="Gene3D" id="3.65.10.10">
    <property type="entry name" value="Enolpyruvate transferase domain"/>
    <property type="match status" value="2"/>
</dbReference>
<dbReference type="PANTHER" id="PTHR21090:SF5">
    <property type="entry name" value="PENTAFUNCTIONAL AROM POLYPEPTIDE"/>
    <property type="match status" value="1"/>
</dbReference>
<dbReference type="PROSITE" id="PS00104">
    <property type="entry name" value="EPSP_SYNTHASE_1"/>
    <property type="match status" value="1"/>
</dbReference>
<feature type="binding site" evidence="9">
    <location>
        <position position="85"/>
    </location>
    <ligand>
        <name>phosphoenolpyruvate</name>
        <dbReference type="ChEBI" id="CHEBI:58702"/>
    </ligand>
</feature>
<keyword evidence="6 9" id="KW-0808">Transferase</keyword>
<reference evidence="12 13" key="1">
    <citation type="submission" date="2021-03" db="EMBL/GenBank/DDBJ databases">
        <title>Comparative Genomics and Metabolomics in the genus Turicibacter.</title>
        <authorList>
            <person name="Maki J."/>
            <person name="Looft T."/>
        </authorList>
    </citation>
    <scope>NUCLEOTIDE SEQUENCE</scope>
    <source>
        <strain evidence="12">ISU324</strain>
        <strain evidence="11 13">MMM721</strain>
    </source>
</reference>
<dbReference type="GO" id="GO:0008652">
    <property type="term" value="P:amino acid biosynthetic process"/>
    <property type="evidence" value="ECO:0007669"/>
    <property type="project" value="UniProtKB-KW"/>
</dbReference>
<dbReference type="SUPFAM" id="SSF55205">
    <property type="entry name" value="EPT/RTPC-like"/>
    <property type="match status" value="1"/>
</dbReference>
<evidence type="ECO:0000313" key="12">
    <source>
        <dbReference type="EMBL" id="UUF08662.1"/>
    </source>
</evidence>
<evidence type="ECO:0000313" key="13">
    <source>
        <dbReference type="Proteomes" id="UP001058016"/>
    </source>
</evidence>
<name>A0A9Q9CRM1_9FIRM</name>
<evidence type="ECO:0000256" key="9">
    <source>
        <dbReference type="HAMAP-Rule" id="MF_00210"/>
    </source>
</evidence>
<sequence>MSLKGSIKVAGDKSITHRAIIFSSLSKGTTRIHEPLLGADCISTLEIFKQFGVKSELSKDCLIITSPGLESFCYDQSILDAGNSGTTARLLMGVLSNLPATLTLIGDESLSKRPMKRVTLPLSQMGANITLENDATLPATITGHQLTGISYELPVASAQVKSAIMLAGMLAQGVTTIHEPIPTRDHTEKMFEDFQIAYNKVNRMITVQGPQMPITPGEVFVPGDISSAAFFVVAALMVPGSDVMIENVGINETRSGIIDVIRAMNGKITLVNERYFGGEPVADLHIQYTKDLVATTIEGDMIPRLIDEIPILALLATRAKGITVIKDAEELKVKETNRIDVTVNQLKAIGAEIKSTDDGMIITGQPEGSFNQASVSSHKDHRIAMMLCVASLLIDEPLIIEDVESMEISYPDFLKHLNVLLGN</sequence>
<dbReference type="FunFam" id="3.65.10.10:FF:000006">
    <property type="entry name" value="3-phosphoshikimate 1-carboxyvinyltransferase"/>
    <property type="match status" value="1"/>
</dbReference>
<evidence type="ECO:0000256" key="5">
    <source>
        <dbReference type="ARBA" id="ARBA00022605"/>
    </source>
</evidence>
<keyword evidence="5 9" id="KW-0028">Amino-acid biosynthesis</keyword>
<evidence type="ECO:0000256" key="2">
    <source>
        <dbReference type="ARBA" id="ARBA00004811"/>
    </source>
</evidence>
<evidence type="ECO:0000256" key="4">
    <source>
        <dbReference type="ARBA" id="ARBA00022490"/>
    </source>
</evidence>
<dbReference type="RefSeq" id="WP_212724375.1">
    <property type="nucleotide sequence ID" value="NZ_CP071249.1"/>
</dbReference>
<dbReference type="AlphaFoldDB" id="A0A9Q9CRM1"/>
<dbReference type="InterPro" id="IPR013792">
    <property type="entry name" value="RNA3'P_cycl/enolpyr_Trfase_a/b"/>
</dbReference>
<feature type="binding site" evidence="9">
    <location>
        <position position="382"/>
    </location>
    <ligand>
        <name>phosphoenolpyruvate</name>
        <dbReference type="ChEBI" id="CHEBI:58702"/>
    </ligand>
</feature>
<comment type="pathway">
    <text evidence="2 9">Metabolic intermediate biosynthesis; chorismate biosynthesis; chorismate from D-erythrose 4-phosphate and phosphoenolpyruvate: step 6/7.</text>
</comment>
<feature type="binding site" evidence="9">
    <location>
        <position position="159"/>
    </location>
    <ligand>
        <name>phosphoenolpyruvate</name>
        <dbReference type="ChEBI" id="CHEBI:58702"/>
    </ligand>
</feature>
<dbReference type="CDD" id="cd01556">
    <property type="entry name" value="EPSP_synthase"/>
    <property type="match status" value="1"/>
</dbReference>
<dbReference type="GO" id="GO:0003866">
    <property type="term" value="F:3-phosphoshikimate 1-carboxyvinyltransferase activity"/>
    <property type="evidence" value="ECO:0007669"/>
    <property type="project" value="UniProtKB-UniRule"/>
</dbReference>
<evidence type="ECO:0000259" key="10">
    <source>
        <dbReference type="Pfam" id="PF00275"/>
    </source>
</evidence>
<feature type="binding site" evidence="9">
    <location>
        <position position="159"/>
    </location>
    <ligand>
        <name>3-phosphoshikimate</name>
        <dbReference type="ChEBI" id="CHEBI:145989"/>
    </ligand>
</feature>
<accession>A0A9Q9CRM1</accession>
<dbReference type="InterPro" id="IPR001986">
    <property type="entry name" value="Enolpyruvate_Tfrase_dom"/>
</dbReference>
<evidence type="ECO:0000313" key="11">
    <source>
        <dbReference type="EMBL" id="UUF05890.1"/>
    </source>
</evidence>
<evidence type="ECO:0000256" key="7">
    <source>
        <dbReference type="ARBA" id="ARBA00023141"/>
    </source>
</evidence>
<comment type="caution">
    <text evidence="9">Lacks conserved residue(s) required for the propagation of feature annotation.</text>
</comment>
<feature type="binding site" evidence="9">
    <location>
        <position position="13"/>
    </location>
    <ligand>
        <name>phosphoenolpyruvate</name>
        <dbReference type="ChEBI" id="CHEBI:58702"/>
    </ligand>
</feature>
<feature type="active site" description="Proton acceptor" evidence="9">
    <location>
        <position position="307"/>
    </location>
</feature>
<proteinExistence type="inferred from homology"/>
<feature type="binding site" evidence="9">
    <location>
        <position position="18"/>
    </location>
    <ligand>
        <name>3-phosphoshikimate</name>
        <dbReference type="ChEBI" id="CHEBI:145989"/>
    </ligand>
</feature>
<dbReference type="Proteomes" id="UP001058016">
    <property type="component" value="Chromosome"/>
</dbReference>
<comment type="subunit">
    <text evidence="9">Monomer.</text>
</comment>
<evidence type="ECO:0000256" key="1">
    <source>
        <dbReference type="ARBA" id="ARBA00002174"/>
    </source>
</evidence>
<keyword evidence="7 9" id="KW-0057">Aromatic amino acid biosynthesis</keyword>
<dbReference type="FunFam" id="3.65.10.10:FF:000005">
    <property type="entry name" value="3-phosphoshikimate 1-carboxyvinyltransferase"/>
    <property type="match status" value="1"/>
</dbReference>
<evidence type="ECO:0000256" key="3">
    <source>
        <dbReference type="ARBA" id="ARBA00009948"/>
    </source>
</evidence>
<dbReference type="GO" id="GO:0009423">
    <property type="term" value="P:chorismate biosynthetic process"/>
    <property type="evidence" value="ECO:0007669"/>
    <property type="project" value="UniProtKB-UniRule"/>
</dbReference>
<protein>
    <recommendedName>
        <fullName evidence="9">3-phosphoshikimate 1-carboxyvinyltransferase</fullName>
        <ecNumber evidence="9">2.5.1.19</ecNumber>
    </recommendedName>
    <alternativeName>
        <fullName evidence="9">5-enolpyruvylshikimate-3-phosphate synthase</fullName>
        <shortName evidence="9">EPSP synthase</shortName>
        <shortName evidence="9">EPSPS</shortName>
    </alternativeName>
</protein>
<dbReference type="InterPro" id="IPR036968">
    <property type="entry name" value="Enolpyruvate_Tfrase_sf"/>
</dbReference>
<comment type="function">
    <text evidence="1 9">Catalyzes the transfer of the enolpyruvyl moiety of phosphoenolpyruvate (PEP) to the 5-hydroxyl of shikimate-3-phosphate (S3P) to produce enolpyruvyl shikimate-3-phosphate and inorganic phosphate.</text>
</comment>
<feature type="binding site" evidence="9">
    <location>
        <position position="338"/>
    </location>
    <ligand>
        <name>phosphoenolpyruvate</name>
        <dbReference type="ChEBI" id="CHEBI:58702"/>
    </ligand>
</feature>
<evidence type="ECO:0000256" key="6">
    <source>
        <dbReference type="ARBA" id="ARBA00022679"/>
    </source>
</evidence>
<feature type="binding site" evidence="9">
    <location>
        <position position="14"/>
    </location>
    <ligand>
        <name>3-phosphoshikimate</name>
        <dbReference type="ChEBI" id="CHEBI:145989"/>
    </ligand>
</feature>
<evidence type="ECO:0000313" key="14">
    <source>
        <dbReference type="Proteomes" id="UP001058072"/>
    </source>
</evidence>